<protein>
    <submittedName>
        <fullName evidence="4">Chaperonin Cpn10</fullName>
    </submittedName>
</protein>
<dbReference type="EMBL" id="CP000742">
    <property type="protein sequence ID" value="ABR54135.1"/>
    <property type="molecule type" value="Genomic_DNA"/>
</dbReference>
<comment type="similarity">
    <text evidence="1 3">Belongs to the GroES chaperonin family.</text>
</comment>
<dbReference type="CDD" id="cd00320">
    <property type="entry name" value="cpn10"/>
    <property type="match status" value="1"/>
</dbReference>
<dbReference type="HOGENOM" id="CLU_132825_2_3_2"/>
<dbReference type="GO" id="GO:0051087">
    <property type="term" value="F:protein-folding chaperone binding"/>
    <property type="evidence" value="ECO:0007669"/>
    <property type="project" value="TreeGrafter"/>
</dbReference>
<dbReference type="RefSeq" id="WP_011972038.1">
    <property type="nucleotide sequence ID" value="NC_009634.1"/>
</dbReference>
<sequence>MALKPYGERILVKPIEIEEKTAGGIIIPNSSKEKSNIGTIVAVSDSEKVKDFKIGQKIVFSKYSGTEFNEDNQKYIIIKIEDVLAFIE</sequence>
<dbReference type="GO" id="GO:0005524">
    <property type="term" value="F:ATP binding"/>
    <property type="evidence" value="ECO:0007669"/>
    <property type="project" value="InterPro"/>
</dbReference>
<keyword evidence="2 3" id="KW-0143">Chaperone</keyword>
<evidence type="ECO:0000313" key="4">
    <source>
        <dbReference type="EMBL" id="ABR54135.1"/>
    </source>
</evidence>
<dbReference type="GO" id="GO:0051082">
    <property type="term" value="F:unfolded protein binding"/>
    <property type="evidence" value="ECO:0007669"/>
    <property type="project" value="TreeGrafter"/>
</dbReference>
<dbReference type="HAMAP" id="MF_00580">
    <property type="entry name" value="CH10"/>
    <property type="match status" value="1"/>
</dbReference>
<dbReference type="OrthoDB" id="146036at2157"/>
<evidence type="ECO:0000256" key="3">
    <source>
        <dbReference type="RuleBase" id="RU003479"/>
    </source>
</evidence>
<dbReference type="InterPro" id="IPR037124">
    <property type="entry name" value="Chaperonin_GroES_sf"/>
</dbReference>
<dbReference type="Gene3D" id="2.30.33.40">
    <property type="entry name" value="GroES chaperonin"/>
    <property type="match status" value="1"/>
</dbReference>
<dbReference type="PANTHER" id="PTHR10772:SF63">
    <property type="entry name" value="20 KDA CHAPERONIN, CHLOROPLASTIC"/>
    <property type="match status" value="1"/>
</dbReference>
<dbReference type="Proteomes" id="UP000001107">
    <property type="component" value="Chromosome"/>
</dbReference>
<evidence type="ECO:0000256" key="1">
    <source>
        <dbReference type="ARBA" id="ARBA00006975"/>
    </source>
</evidence>
<dbReference type="FunFam" id="2.30.33.40:FF:000001">
    <property type="entry name" value="10 kDa chaperonin"/>
    <property type="match status" value="1"/>
</dbReference>
<reference evidence="4" key="1">
    <citation type="submission" date="2007-06" db="EMBL/GenBank/DDBJ databases">
        <title>Complete sequence of Methanococcus vannielii SB.</title>
        <authorList>
            <consortium name="US DOE Joint Genome Institute"/>
            <person name="Copeland A."/>
            <person name="Lucas S."/>
            <person name="Lapidus A."/>
            <person name="Barry K."/>
            <person name="Glavina del Rio T."/>
            <person name="Dalin E."/>
            <person name="Tice H."/>
            <person name="Pitluck S."/>
            <person name="Chain P."/>
            <person name="Malfatti S."/>
            <person name="Shin M."/>
            <person name="Vergez L."/>
            <person name="Schmutz J."/>
            <person name="Larimer F."/>
            <person name="Land M."/>
            <person name="Hauser L."/>
            <person name="Kyrpides N."/>
            <person name="Anderson I."/>
            <person name="Sieprawska-Lupa M."/>
            <person name="Whitman W.B."/>
            <person name="Richardson P."/>
        </authorList>
    </citation>
    <scope>NUCLEOTIDE SEQUENCE [LARGE SCALE GENOMIC DNA]</scope>
    <source>
        <strain evidence="4">SB</strain>
    </source>
</reference>
<organism evidence="4 5">
    <name type="scientific">Methanococcus vannielii (strain ATCC 35089 / DSM 1224 / JCM 13029 / OCM 148 / SB)</name>
    <dbReference type="NCBI Taxonomy" id="406327"/>
    <lineage>
        <taxon>Archaea</taxon>
        <taxon>Methanobacteriati</taxon>
        <taxon>Methanobacteriota</taxon>
        <taxon>Methanomada group</taxon>
        <taxon>Methanococci</taxon>
        <taxon>Methanococcales</taxon>
        <taxon>Methanococcaceae</taxon>
        <taxon>Methanococcus</taxon>
    </lineage>
</organism>
<dbReference type="PANTHER" id="PTHR10772">
    <property type="entry name" value="10 KDA HEAT SHOCK PROTEIN"/>
    <property type="match status" value="1"/>
</dbReference>
<dbReference type="AlphaFoldDB" id="A6UNR3"/>
<dbReference type="KEGG" id="mvn:Mevan_0225"/>
<gene>
    <name evidence="4" type="ordered locus">Mevan_0225</name>
</gene>
<dbReference type="SUPFAM" id="SSF50129">
    <property type="entry name" value="GroES-like"/>
    <property type="match status" value="1"/>
</dbReference>
<name>A6UNR3_METVS</name>
<keyword evidence="5" id="KW-1185">Reference proteome</keyword>
<evidence type="ECO:0000256" key="2">
    <source>
        <dbReference type="ARBA" id="ARBA00023186"/>
    </source>
</evidence>
<dbReference type="GO" id="GO:0046872">
    <property type="term" value="F:metal ion binding"/>
    <property type="evidence" value="ECO:0007669"/>
    <property type="project" value="TreeGrafter"/>
</dbReference>
<dbReference type="SMART" id="SM00883">
    <property type="entry name" value="Cpn10"/>
    <property type="match status" value="1"/>
</dbReference>
<dbReference type="Pfam" id="PF00166">
    <property type="entry name" value="Cpn10"/>
    <property type="match status" value="1"/>
</dbReference>
<dbReference type="GO" id="GO:0044183">
    <property type="term" value="F:protein folding chaperone"/>
    <property type="evidence" value="ECO:0007669"/>
    <property type="project" value="InterPro"/>
</dbReference>
<evidence type="ECO:0000313" key="5">
    <source>
        <dbReference type="Proteomes" id="UP000001107"/>
    </source>
</evidence>
<dbReference type="STRING" id="406327.Mevan_0225"/>
<dbReference type="PRINTS" id="PR00297">
    <property type="entry name" value="CHAPERONIN10"/>
</dbReference>
<dbReference type="eggNOG" id="arCOG05153">
    <property type="taxonomic scope" value="Archaea"/>
</dbReference>
<dbReference type="InterPro" id="IPR020818">
    <property type="entry name" value="Chaperonin_GroES"/>
</dbReference>
<proteinExistence type="inferred from homology"/>
<accession>A6UNR3</accession>
<dbReference type="GeneID" id="5324993"/>
<dbReference type="InterPro" id="IPR011032">
    <property type="entry name" value="GroES-like_sf"/>
</dbReference>